<gene>
    <name evidence="1" type="ORF">GCM10023147_23130</name>
</gene>
<dbReference type="Proteomes" id="UP001500635">
    <property type="component" value="Unassembled WGS sequence"/>
</dbReference>
<dbReference type="EMBL" id="BAABFR010000030">
    <property type="protein sequence ID" value="GAA4392903.1"/>
    <property type="molecule type" value="Genomic_DNA"/>
</dbReference>
<keyword evidence="2" id="KW-1185">Reference proteome</keyword>
<reference evidence="2" key="1">
    <citation type="journal article" date="2019" name="Int. J. Syst. Evol. Microbiol.">
        <title>The Global Catalogue of Microorganisms (GCM) 10K type strain sequencing project: providing services to taxonomists for standard genome sequencing and annotation.</title>
        <authorList>
            <consortium name="The Broad Institute Genomics Platform"/>
            <consortium name="The Broad Institute Genome Sequencing Center for Infectious Disease"/>
            <person name="Wu L."/>
            <person name="Ma J."/>
        </authorList>
    </citation>
    <scope>NUCLEOTIDE SEQUENCE [LARGE SCALE GENOMIC DNA]</scope>
    <source>
        <strain evidence="2">JCM 17688</strain>
    </source>
</reference>
<comment type="caution">
    <text evidence="1">The sequence shown here is derived from an EMBL/GenBank/DDBJ whole genome shotgun (WGS) entry which is preliminary data.</text>
</comment>
<dbReference type="RefSeq" id="WP_344995443.1">
    <property type="nucleotide sequence ID" value="NZ_BAABFR010000030.1"/>
</dbReference>
<evidence type="ECO:0000313" key="1">
    <source>
        <dbReference type="EMBL" id="GAA4392903.1"/>
    </source>
</evidence>
<proteinExistence type="predicted"/>
<protein>
    <submittedName>
        <fullName evidence="1">Uncharacterized protein</fullName>
    </submittedName>
</protein>
<organism evidence="1 2">
    <name type="scientific">Tsukamurella soli</name>
    <dbReference type="NCBI Taxonomy" id="644556"/>
    <lineage>
        <taxon>Bacteria</taxon>
        <taxon>Bacillati</taxon>
        <taxon>Actinomycetota</taxon>
        <taxon>Actinomycetes</taxon>
        <taxon>Mycobacteriales</taxon>
        <taxon>Tsukamurellaceae</taxon>
        <taxon>Tsukamurella</taxon>
    </lineage>
</organism>
<name>A0ABP8JM97_9ACTN</name>
<accession>A0ABP8JM97</accession>
<evidence type="ECO:0000313" key="2">
    <source>
        <dbReference type="Proteomes" id="UP001500635"/>
    </source>
</evidence>
<sequence length="110" mass="12022">MTTSRYRIRVIAELQPDHPAAARYGYRALTLGDYISEIGGLEGTLIDNYDLPREISLAAFAGADPAIPLDLMFVEVAPGREFDPPGAGQVVLAEYDAPIERPAYMPPRTD</sequence>